<dbReference type="FunFam" id="2.40.30.10:FF:000054">
    <property type="entry name" value="Translation initiation factor IF-2"/>
    <property type="match status" value="1"/>
</dbReference>
<evidence type="ECO:0000259" key="9">
    <source>
        <dbReference type="PROSITE" id="PS51722"/>
    </source>
</evidence>
<dbReference type="NCBIfam" id="TIGR00487">
    <property type="entry name" value="IF-2"/>
    <property type="match status" value="1"/>
</dbReference>
<dbReference type="PANTHER" id="PTHR43381:SF5">
    <property type="entry name" value="TR-TYPE G DOMAIN-CONTAINING PROTEIN"/>
    <property type="match status" value="1"/>
</dbReference>
<comment type="similarity">
    <text evidence="1">Belongs to the TRAFAC class translation factor GTPase superfamily. Classic translation factor GTPase family. IF-2 subfamily.</text>
</comment>
<name>A0A1C9CAV5_9FLOR</name>
<geneLocation type="plastid" evidence="10"/>
<dbReference type="CDD" id="cd03702">
    <property type="entry name" value="IF2_mtIF2_II"/>
    <property type="match status" value="1"/>
</dbReference>
<evidence type="ECO:0000256" key="5">
    <source>
        <dbReference type="ARBA" id="ARBA00023134"/>
    </source>
</evidence>
<evidence type="ECO:0000313" key="10">
    <source>
        <dbReference type="EMBL" id="AOM65518.1"/>
    </source>
</evidence>
<dbReference type="InterPro" id="IPR023115">
    <property type="entry name" value="TIF_IF2_dom3"/>
</dbReference>
<dbReference type="Pfam" id="PF11987">
    <property type="entry name" value="IF-2"/>
    <property type="match status" value="1"/>
</dbReference>
<dbReference type="SUPFAM" id="SSF52156">
    <property type="entry name" value="Initiation factor IF2/eIF5b, domain 3"/>
    <property type="match status" value="1"/>
</dbReference>
<evidence type="ECO:0000256" key="8">
    <source>
        <dbReference type="SAM" id="MobiDB-lite"/>
    </source>
</evidence>
<evidence type="ECO:0000256" key="2">
    <source>
        <dbReference type="ARBA" id="ARBA00022540"/>
    </source>
</evidence>
<dbReference type="EMBL" id="KX284715">
    <property type="protein sequence ID" value="AOM65518.1"/>
    <property type="molecule type" value="Genomic_DNA"/>
</dbReference>
<protein>
    <recommendedName>
        <fullName evidence="7">Translation initiation factor IF-2, chloroplastic</fullName>
    </recommendedName>
</protein>
<dbReference type="InterPro" id="IPR053905">
    <property type="entry name" value="EF-G-like_DII"/>
</dbReference>
<dbReference type="NCBIfam" id="TIGR00231">
    <property type="entry name" value="small_GTP"/>
    <property type="match status" value="1"/>
</dbReference>
<dbReference type="PANTHER" id="PTHR43381">
    <property type="entry name" value="TRANSLATION INITIATION FACTOR IF-2-RELATED"/>
    <property type="match status" value="1"/>
</dbReference>
<dbReference type="InterPro" id="IPR005225">
    <property type="entry name" value="Small_GTP-bd"/>
</dbReference>
<dbReference type="FunFam" id="2.40.30.10:FF:000008">
    <property type="entry name" value="Translation initiation factor IF-2"/>
    <property type="match status" value="1"/>
</dbReference>
<feature type="region of interest" description="Disordered" evidence="8">
    <location>
        <begin position="144"/>
        <end position="169"/>
    </location>
</feature>
<dbReference type="AlphaFoldDB" id="A0A1C9CAV5"/>
<dbReference type="InterPro" id="IPR015760">
    <property type="entry name" value="TIF_IF2"/>
</dbReference>
<comment type="function">
    <text evidence="6">One of the essential components for the initiation of protein synthesis. Protects formylmethionyl-tRNA from spontaneous hydrolysis and promotes its binding to the 30S ribosomal subunits. Also involved in the hydrolysis of GTP during the formation of the 70S ribosomal complex.</text>
</comment>
<dbReference type="SUPFAM" id="SSF52540">
    <property type="entry name" value="P-loop containing nucleoside triphosphate hydrolases"/>
    <property type="match status" value="1"/>
</dbReference>
<feature type="compositionally biased region" description="Basic residues" evidence="8">
    <location>
        <begin position="144"/>
        <end position="163"/>
    </location>
</feature>
<sequence length="767" mass="85068">MIKKSLYSYYKFHKILIFEKLPVLFISLDRREIILPLQNPKLVYSLEAVNKVLTEPDMDSSNSFSTTLNSDASGTFVGRSDKKSKNNLRLADSLEGKKNKLKKKKIRTKIHLDEEEEAFSDNAISSGVNNDALALSLMRPIKPAKQKRSIRVKKEKSETKKKKQSSDLKLTDPIIEDTSKETFFHNPLTIQDLSTQLSIPEAEIITWLFLQGISVTMNQVVDISIASSVAEHYGFIVQSHSDDASLKVYSHSKSIYLSNSYKGEKRPPIITIFGHVDHGKTTLLDAIRTTNLVNKEVGGITQSIGAYEVQLEYKFNCEKLVFLDTPGHEAFISMRSRGAQVTDLAILVVAADDSLKPQTIEAINHIQNRRLPFVVAINKIDKDGADPSKIKEQLSKYNIIGEDWGGDVPIVELSALNSTNIDLLLSTLFLLSDLQDLTADPAQLARGTILEAHLDKQTGPIASIIVQDGTLSVGDIIVSGNLYGKVKALIDSSESKLKSAKPSSIVKVWGFSAVPDAGLEFLVVNDEKEAKRLIDIDNSMNQVSNIQQLLNSRVTLDSYRQKRAVKQVNIILKTDTQGSIEAIINSFAQIPQEKVQLNILSTSSGQVSDQDIALASMSQSVILGFNLNISLPIQHTADKANVLILKFNIIYDLLDHIKNYMLNLVEPEYLQVDIGEAIVEAVFSINKGSVAGCSVSSGKLKRGAYIDVYRGKDLVHNGRLDSLKKIKDDVEEVSYGNECGVMCSEYNLWQKLDIIKAYELDPKEKAL</sequence>
<dbReference type="GO" id="GO:0003924">
    <property type="term" value="F:GTPase activity"/>
    <property type="evidence" value="ECO:0007669"/>
    <property type="project" value="InterPro"/>
</dbReference>
<accession>A0A1C9CAV5</accession>
<dbReference type="Pfam" id="PF04760">
    <property type="entry name" value="IF2_N"/>
    <property type="match status" value="1"/>
</dbReference>
<keyword evidence="5" id="KW-0342">GTP-binding</keyword>
<evidence type="ECO:0000256" key="1">
    <source>
        <dbReference type="ARBA" id="ARBA00007733"/>
    </source>
</evidence>
<dbReference type="CDD" id="cd03692">
    <property type="entry name" value="mtIF2_IVc"/>
    <property type="match status" value="1"/>
</dbReference>
<dbReference type="InterPro" id="IPR036925">
    <property type="entry name" value="TIF_IF2_dom3_sf"/>
</dbReference>
<dbReference type="Pfam" id="PF22042">
    <property type="entry name" value="EF-G_D2"/>
    <property type="match status" value="1"/>
</dbReference>
<dbReference type="FunFam" id="3.40.50.300:FF:000019">
    <property type="entry name" value="Translation initiation factor IF-2"/>
    <property type="match status" value="1"/>
</dbReference>
<evidence type="ECO:0000256" key="3">
    <source>
        <dbReference type="ARBA" id="ARBA00022741"/>
    </source>
</evidence>
<dbReference type="GO" id="GO:0005525">
    <property type="term" value="F:GTP binding"/>
    <property type="evidence" value="ECO:0007669"/>
    <property type="project" value="UniProtKB-KW"/>
</dbReference>
<dbReference type="SUPFAM" id="SSF50447">
    <property type="entry name" value="Translation proteins"/>
    <property type="match status" value="2"/>
</dbReference>
<dbReference type="CDD" id="cd01887">
    <property type="entry name" value="IF2_eIF5B"/>
    <property type="match status" value="1"/>
</dbReference>
<dbReference type="InterPro" id="IPR044145">
    <property type="entry name" value="IF2_II"/>
</dbReference>
<dbReference type="Pfam" id="PF00009">
    <property type="entry name" value="GTP_EFTU"/>
    <property type="match status" value="1"/>
</dbReference>
<dbReference type="Gene3D" id="2.40.30.10">
    <property type="entry name" value="Translation factors"/>
    <property type="match status" value="2"/>
</dbReference>
<dbReference type="HAMAP" id="MF_00100_B">
    <property type="entry name" value="IF_2_B"/>
    <property type="match status" value="1"/>
</dbReference>
<dbReference type="Gene3D" id="3.40.50.300">
    <property type="entry name" value="P-loop containing nucleotide triphosphate hydrolases"/>
    <property type="match status" value="1"/>
</dbReference>
<organism evidence="10">
    <name type="scientific">Ahnfeltia plicata</name>
    <dbReference type="NCBI Taxonomy" id="28023"/>
    <lineage>
        <taxon>Eukaryota</taxon>
        <taxon>Rhodophyta</taxon>
        <taxon>Florideophyceae</taxon>
        <taxon>Ahnfeltiophycidae</taxon>
        <taxon>Ahnfeltiales</taxon>
        <taxon>Ahnfeltiaceae</taxon>
        <taxon>Ahnfeltia</taxon>
    </lineage>
</organism>
<keyword evidence="3" id="KW-0547">Nucleotide-binding</keyword>
<evidence type="ECO:0000256" key="4">
    <source>
        <dbReference type="ARBA" id="ARBA00022917"/>
    </source>
</evidence>
<dbReference type="GeneID" id="29069697"/>
<dbReference type="GO" id="GO:0003743">
    <property type="term" value="F:translation initiation factor activity"/>
    <property type="evidence" value="ECO:0007669"/>
    <property type="project" value="UniProtKB-KW"/>
</dbReference>
<dbReference type="RefSeq" id="YP_009293830.1">
    <property type="nucleotide sequence ID" value="NC_031145.1"/>
</dbReference>
<dbReference type="PROSITE" id="PS51722">
    <property type="entry name" value="G_TR_2"/>
    <property type="match status" value="1"/>
</dbReference>
<dbReference type="GO" id="GO:0005737">
    <property type="term" value="C:cytoplasm"/>
    <property type="evidence" value="ECO:0007669"/>
    <property type="project" value="TreeGrafter"/>
</dbReference>
<dbReference type="PRINTS" id="PR00315">
    <property type="entry name" value="ELONGATNFCT"/>
</dbReference>
<dbReference type="PROSITE" id="PS01176">
    <property type="entry name" value="IF2"/>
    <property type="match status" value="1"/>
</dbReference>
<feature type="domain" description="Tr-type G" evidence="9">
    <location>
        <begin position="265"/>
        <end position="438"/>
    </location>
</feature>
<keyword evidence="10" id="KW-0934">Plastid</keyword>
<proteinExistence type="inferred from homology"/>
<dbReference type="Gene3D" id="3.40.50.10050">
    <property type="entry name" value="Translation initiation factor IF- 2, domain 3"/>
    <property type="match status" value="1"/>
</dbReference>
<gene>
    <name evidence="10" type="primary">infB</name>
    <name evidence="10" type="ORF">Ahnf_033</name>
</gene>
<evidence type="ECO:0000256" key="6">
    <source>
        <dbReference type="ARBA" id="ARBA00025162"/>
    </source>
</evidence>
<dbReference type="InterPro" id="IPR009000">
    <property type="entry name" value="Transl_B-barrel_sf"/>
</dbReference>
<reference evidence="10" key="1">
    <citation type="journal article" date="2016" name="BMC Biol.">
        <title>Parallel evolution of highly conserved plastid genome architecture in red seaweeds and seed plants.</title>
        <authorList>
            <person name="Lee J."/>
            <person name="Cho C.H."/>
            <person name="Park S.I."/>
            <person name="Choi J.W."/>
            <person name="Song H.S."/>
            <person name="West J.A."/>
            <person name="Bhattacharya D."/>
            <person name="Yoon H.S."/>
        </authorList>
    </citation>
    <scope>NUCLEOTIDE SEQUENCE</scope>
</reference>
<dbReference type="InterPro" id="IPR000178">
    <property type="entry name" value="TF_IF2_bacterial-like"/>
</dbReference>
<dbReference type="InterPro" id="IPR027417">
    <property type="entry name" value="P-loop_NTPase"/>
</dbReference>
<dbReference type="InterPro" id="IPR006847">
    <property type="entry name" value="IF2_N"/>
</dbReference>
<keyword evidence="4" id="KW-0648">Protein biosynthesis</keyword>
<evidence type="ECO:0000256" key="7">
    <source>
        <dbReference type="ARBA" id="ARBA00044105"/>
    </source>
</evidence>
<keyword evidence="2 10" id="KW-0396">Initiation factor</keyword>
<dbReference type="InterPro" id="IPR000795">
    <property type="entry name" value="T_Tr_GTP-bd_dom"/>
</dbReference>
<dbReference type="FunFam" id="3.40.50.10050:FF:000001">
    <property type="entry name" value="Translation initiation factor IF-2"/>
    <property type="match status" value="1"/>
</dbReference>